<dbReference type="InterPro" id="IPR006102">
    <property type="entry name" value="Ig-like_GH2"/>
</dbReference>
<dbReference type="SUPFAM" id="SSF49785">
    <property type="entry name" value="Galactose-binding domain-like"/>
    <property type="match status" value="1"/>
</dbReference>
<dbReference type="Pfam" id="PF22666">
    <property type="entry name" value="Glyco_hydro_2_N2"/>
    <property type="match status" value="1"/>
</dbReference>
<proteinExistence type="inferred from homology"/>
<organism evidence="15 16">
    <name type="scientific">Porphyromonas gingivalis F0570</name>
    <dbReference type="NCBI Taxonomy" id="1227271"/>
    <lineage>
        <taxon>Bacteria</taxon>
        <taxon>Pseudomonadati</taxon>
        <taxon>Bacteroidota</taxon>
        <taxon>Bacteroidia</taxon>
        <taxon>Bacteroidales</taxon>
        <taxon>Porphyromonadaceae</taxon>
        <taxon>Porphyromonas</taxon>
    </lineage>
</organism>
<dbReference type="GO" id="GO:0008234">
    <property type="term" value="F:cysteine-type peptidase activity"/>
    <property type="evidence" value="ECO:0007669"/>
    <property type="project" value="UniProtKB-KW"/>
</dbReference>
<evidence type="ECO:0000256" key="3">
    <source>
        <dbReference type="ARBA" id="ARBA00007401"/>
    </source>
</evidence>
<evidence type="ECO:0000256" key="11">
    <source>
        <dbReference type="SAM" id="SignalP"/>
    </source>
</evidence>
<dbReference type="Gene3D" id="2.60.40.10">
    <property type="entry name" value="Immunoglobulins"/>
    <property type="match status" value="2"/>
</dbReference>
<dbReference type="GO" id="GO:0004567">
    <property type="term" value="F:beta-mannosidase activity"/>
    <property type="evidence" value="ECO:0007669"/>
    <property type="project" value="UniProtKB-EC"/>
</dbReference>
<comment type="caution">
    <text evidence="15">The sequence shown here is derived from an EMBL/GenBank/DDBJ whole genome shotgun (WGS) entry which is preliminary data.</text>
</comment>
<dbReference type="SUPFAM" id="SSF51445">
    <property type="entry name" value="(Trans)glycosidases"/>
    <property type="match status" value="1"/>
</dbReference>
<evidence type="ECO:0000313" key="16">
    <source>
        <dbReference type="Proteomes" id="UP000016630"/>
    </source>
</evidence>
<evidence type="ECO:0000256" key="10">
    <source>
        <dbReference type="ARBA" id="ARBA00023295"/>
    </source>
</evidence>
<evidence type="ECO:0000259" key="13">
    <source>
        <dbReference type="Pfam" id="PF17753"/>
    </source>
</evidence>
<reference evidence="15 16" key="1">
    <citation type="submission" date="2013-06" db="EMBL/GenBank/DDBJ databases">
        <authorList>
            <person name="Weinstock G."/>
            <person name="Sodergren E."/>
            <person name="Lobos E.A."/>
            <person name="Fulton L."/>
            <person name="Fulton R."/>
            <person name="Courtney L."/>
            <person name="Fronick C."/>
            <person name="O'Laughlin M."/>
            <person name="Godfrey J."/>
            <person name="Wilson R.M."/>
            <person name="Miner T."/>
            <person name="Farmer C."/>
            <person name="Delehaunty K."/>
            <person name="Cordes M."/>
            <person name="Minx P."/>
            <person name="Tomlinson C."/>
            <person name="Chen J."/>
            <person name="Wollam A."/>
            <person name="Pepin K.H."/>
            <person name="Bhonagiri V."/>
            <person name="Zhang X."/>
            <person name="Warren W."/>
            <person name="Mitreva M."/>
            <person name="Mardis E.R."/>
            <person name="Wilson R.K."/>
        </authorList>
    </citation>
    <scope>NUCLEOTIDE SEQUENCE [LARGE SCALE GENOMIC DNA]</scope>
    <source>
        <strain evidence="15 16">F0570</strain>
    </source>
</reference>
<dbReference type="InterPro" id="IPR054593">
    <property type="entry name" value="Beta-mannosidase-like_N2"/>
</dbReference>
<dbReference type="InterPro" id="IPR041625">
    <property type="entry name" value="Beta-mannosidase_Ig"/>
</dbReference>
<dbReference type="GO" id="GO:0005975">
    <property type="term" value="P:carbohydrate metabolic process"/>
    <property type="evidence" value="ECO:0007669"/>
    <property type="project" value="InterPro"/>
</dbReference>
<dbReference type="InterPro" id="IPR008979">
    <property type="entry name" value="Galactose-bd-like_sf"/>
</dbReference>
<dbReference type="AlphaFoldDB" id="A0A0E2LQ18"/>
<dbReference type="Proteomes" id="UP000016630">
    <property type="component" value="Unassembled WGS sequence"/>
</dbReference>
<evidence type="ECO:0000256" key="7">
    <source>
        <dbReference type="ARBA" id="ARBA00022807"/>
    </source>
</evidence>
<dbReference type="InterPro" id="IPR036156">
    <property type="entry name" value="Beta-gal/glucu_dom_sf"/>
</dbReference>
<dbReference type="GO" id="GO:0006508">
    <property type="term" value="P:proteolysis"/>
    <property type="evidence" value="ECO:0007669"/>
    <property type="project" value="UniProtKB-KW"/>
</dbReference>
<keyword evidence="7" id="KW-0788">Thiol protease</keyword>
<evidence type="ECO:0000256" key="1">
    <source>
        <dbReference type="ARBA" id="ARBA00000829"/>
    </source>
</evidence>
<evidence type="ECO:0000256" key="4">
    <source>
        <dbReference type="ARBA" id="ARBA00012754"/>
    </source>
</evidence>
<dbReference type="PANTHER" id="PTHR43730">
    <property type="entry name" value="BETA-MANNOSIDASE"/>
    <property type="match status" value="1"/>
</dbReference>
<feature type="chain" id="PRO_5002398594" description="beta-mannosidase" evidence="11">
    <location>
        <begin position="26"/>
        <end position="861"/>
    </location>
</feature>
<feature type="domain" description="Beta-mannosidase Ig-fold" evidence="13">
    <location>
        <begin position="789"/>
        <end position="855"/>
    </location>
</feature>
<dbReference type="InterPro" id="IPR013783">
    <property type="entry name" value="Ig-like_fold"/>
</dbReference>
<dbReference type="GO" id="GO:0006516">
    <property type="term" value="P:glycoprotein catabolic process"/>
    <property type="evidence" value="ECO:0007669"/>
    <property type="project" value="TreeGrafter"/>
</dbReference>
<evidence type="ECO:0000256" key="5">
    <source>
        <dbReference type="ARBA" id="ARBA00022670"/>
    </source>
</evidence>
<evidence type="ECO:0000256" key="2">
    <source>
        <dbReference type="ARBA" id="ARBA00006067"/>
    </source>
</evidence>
<keyword evidence="6 15" id="KW-0378">Hydrolase</keyword>
<evidence type="ECO:0000256" key="9">
    <source>
        <dbReference type="ARBA" id="ARBA00023180"/>
    </source>
</evidence>
<keyword evidence="8" id="KW-0843">Virulence</keyword>
<comment type="similarity">
    <text evidence="3">Belongs to the glycosyl hydrolase 2 family.</text>
</comment>
<evidence type="ECO:0000259" key="12">
    <source>
        <dbReference type="Pfam" id="PF00703"/>
    </source>
</evidence>
<dbReference type="EC" id="3.2.1.25" evidence="4"/>
<evidence type="ECO:0000256" key="6">
    <source>
        <dbReference type="ARBA" id="ARBA00022801"/>
    </source>
</evidence>
<dbReference type="InterPro" id="IPR017853">
    <property type="entry name" value="GH"/>
</dbReference>
<accession>A0A0E2LQ18</accession>
<dbReference type="SUPFAM" id="SSF49303">
    <property type="entry name" value="beta-Galactosidase/glucuronidase domain"/>
    <property type="match status" value="2"/>
</dbReference>
<dbReference type="EMBL" id="AWUW01000112">
    <property type="protein sequence ID" value="ERJ65157.1"/>
    <property type="molecule type" value="Genomic_DNA"/>
</dbReference>
<comment type="catalytic activity">
    <reaction evidence="1">
        <text>Hydrolysis of terminal, non-reducing beta-D-mannose residues in beta-D-mannosides.</text>
        <dbReference type="EC" id="3.2.1.25"/>
    </reaction>
</comment>
<dbReference type="Pfam" id="PF17753">
    <property type="entry name" value="Ig_mannosidase"/>
    <property type="match status" value="1"/>
</dbReference>
<dbReference type="HOGENOM" id="CLU_005015_3_2_10"/>
<feature type="domain" description="Glycoside hydrolase family 2 immunoglobulin-like beta-sandwich" evidence="12">
    <location>
        <begin position="228"/>
        <end position="330"/>
    </location>
</feature>
<sequence length="861" mass="100480">MISKNTFRTFLLWLIPISITFQTQAAHTISADTLHLDKGWEFSRHDSTAWLPATVPGVVQYDLIRHGLLPDPNYRLQEEQAQWPEEHDWDYRLLFSLTEQQLRSPRAILMAEGLDTYATVFLNGKKIMESHNMFVGREADITGLLRKSGNELLIRFRSPMKEVRPLRQRDGFDYPADNDHHNEKLSVYTRKAPYHYGWDWGPRLVTTGVWRPVGIRFEGAVAFASKPEVTYTLTKDAQVNCLFPLSWNEQNDRSVRLVVELYSPNGRKVHSEELTAGYGQPSCRTSFTVLSPDRWMPNGIGLPLMYTLVARLQDKDGTTWQTYRTQIGFRSVEFVREEDTHGRSFFFRINGKPLYMKGANYIPGTMMLSARTEEYWQELFRSVSEANMNMLRVWGGGIYEDERFYELADANGILIWQDFAFACTPYPGDEEFLRNVREEADYNIRRLREHPSLALWCGNNEIREGLKYWGWQKRFDRSTYQKFLTNYDKLFCRLLPERVAALDPTHAYVETSPDTANWGRPATLAWGDSHYWGVWYGREPFGILRERIPRFMSEFGFESFPERKTLESFAWPEDMQLDSPVMKARQKSSVGNEIILEYMRRDYPEPKDFDDFVFKSLIMQGQGMRIGLEAQRAAKPYCMGSLYWQLNDAWPAISWSGIDYYGNWKPLHYQVRRAFEPVIIVPDAERRTISIVSDAPEAKGEDRMALRIEPISFEGKRYPTFWVRNIEVDNEHPAVLPFPIEQWLPQELQRTNLLRLSLVEDVGEAYGEVWASTLYYHHSPKDLLLPVAPPISQELRRTGLRTWELTVRSPYLVKDLFVETDALGARFSDNAFDLLPNEERRLIITLPTDSTEDPVIRLRHL</sequence>
<dbReference type="PANTHER" id="PTHR43730:SF1">
    <property type="entry name" value="BETA-MANNOSIDASE"/>
    <property type="match status" value="1"/>
</dbReference>
<dbReference type="RefSeq" id="WP_021665706.1">
    <property type="nucleotide sequence ID" value="NZ_KI259201.1"/>
</dbReference>
<protein>
    <recommendedName>
        <fullName evidence="4">beta-mannosidase</fullName>
        <ecNumber evidence="4">3.2.1.25</ecNumber>
    </recommendedName>
</protein>
<feature type="signal peptide" evidence="11">
    <location>
        <begin position="1"/>
        <end position="25"/>
    </location>
</feature>
<gene>
    <name evidence="15" type="ORF">HMPREF1555_01559</name>
</gene>
<dbReference type="Gene3D" id="3.20.20.80">
    <property type="entry name" value="Glycosidases"/>
    <property type="match status" value="1"/>
</dbReference>
<comment type="similarity">
    <text evidence="2">Belongs to the peptidase C25 family.</text>
</comment>
<evidence type="ECO:0000259" key="14">
    <source>
        <dbReference type="Pfam" id="PF22666"/>
    </source>
</evidence>
<keyword evidence="9" id="KW-0325">Glycoprotein</keyword>
<keyword evidence="5" id="KW-0645">Protease</keyword>
<dbReference type="Gene3D" id="2.60.120.260">
    <property type="entry name" value="Galactose-binding domain-like"/>
    <property type="match status" value="1"/>
</dbReference>
<evidence type="ECO:0000313" key="15">
    <source>
        <dbReference type="EMBL" id="ERJ65157.1"/>
    </source>
</evidence>
<dbReference type="Pfam" id="PF00703">
    <property type="entry name" value="Glyco_hydro_2"/>
    <property type="match status" value="1"/>
</dbReference>
<keyword evidence="11" id="KW-0732">Signal</keyword>
<dbReference type="InterPro" id="IPR050887">
    <property type="entry name" value="Beta-mannosidase_GH2"/>
</dbReference>
<feature type="domain" description="Beta-mannosidase-like galactose-binding" evidence="14">
    <location>
        <begin position="40"/>
        <end position="211"/>
    </location>
</feature>
<evidence type="ECO:0000256" key="8">
    <source>
        <dbReference type="ARBA" id="ARBA00023026"/>
    </source>
</evidence>
<dbReference type="FunFam" id="3.20.20.80:FF:000050">
    <property type="entry name" value="Beta-mannosidase B"/>
    <property type="match status" value="1"/>
</dbReference>
<dbReference type="PATRIC" id="fig|1227271.3.peg.1361"/>
<name>A0A0E2LQ18_PORGN</name>
<keyword evidence="10" id="KW-0326">Glycosidase</keyword>